<sequence>MLNTKTVNNQLAFPGVDLQHFAPTSNQKIMNGDKLNRYIDCLKVLCNILNRT</sequence>
<evidence type="ECO:0000313" key="1">
    <source>
        <dbReference type="EMBL" id="BBC61885.1"/>
    </source>
</evidence>
<name>A0A2Z5Y4U0_9ENTE</name>
<keyword evidence="1" id="KW-0614">Plasmid</keyword>
<reference evidence="1 2" key="1">
    <citation type="submission" date="2018-01" db="EMBL/GenBank/DDBJ databases">
        <title>Whole genome sequence of Melissococcus plutonius DAT561.</title>
        <authorList>
            <person name="Okumura K."/>
            <person name="Takamatsu D."/>
            <person name="Okura M."/>
        </authorList>
    </citation>
    <scope>NUCLEOTIDE SEQUENCE [LARGE SCALE GENOMIC DNA]</scope>
    <source>
        <strain evidence="1 2">DAT561</strain>
        <plasmid evidence="2">pmp19 dat561 dna</plasmid>
    </source>
</reference>
<geneLocation type="plasmid" evidence="2">
    <name>pmp19 dat561 dna</name>
</geneLocation>
<proteinExistence type="predicted"/>
<dbReference type="Proteomes" id="UP000269226">
    <property type="component" value="Plasmid pMP19"/>
</dbReference>
<evidence type="ECO:0000313" key="2">
    <source>
        <dbReference type="Proteomes" id="UP000269226"/>
    </source>
</evidence>
<gene>
    <name evidence="1" type="ORF">DAT561_p0023</name>
</gene>
<protein>
    <submittedName>
        <fullName evidence="1">Uncharacterized protein</fullName>
    </submittedName>
</protein>
<dbReference type="EMBL" id="AP018494">
    <property type="protein sequence ID" value="BBC61885.1"/>
    <property type="molecule type" value="Genomic_DNA"/>
</dbReference>
<organism evidence="1 2">
    <name type="scientific">Melissococcus plutonius</name>
    <dbReference type="NCBI Taxonomy" id="33970"/>
    <lineage>
        <taxon>Bacteria</taxon>
        <taxon>Bacillati</taxon>
        <taxon>Bacillota</taxon>
        <taxon>Bacilli</taxon>
        <taxon>Lactobacillales</taxon>
        <taxon>Enterococcaceae</taxon>
        <taxon>Melissococcus</taxon>
    </lineage>
</organism>
<accession>A0A2Z5Y4U0</accession>
<dbReference type="AlphaFoldDB" id="A0A2Z5Y4U0"/>